<dbReference type="GO" id="GO:0003723">
    <property type="term" value="F:RNA binding"/>
    <property type="evidence" value="ECO:0007669"/>
    <property type="project" value="UniProtKB-UniRule"/>
</dbReference>
<dbReference type="Proteomes" id="UP000664859">
    <property type="component" value="Unassembled WGS sequence"/>
</dbReference>
<dbReference type="OrthoDB" id="439808at2759"/>
<dbReference type="Pfam" id="PF00076">
    <property type="entry name" value="RRM_1"/>
    <property type="match status" value="1"/>
</dbReference>
<name>A0A835ZEG8_9STRA</name>
<reference evidence="3" key="1">
    <citation type="submission" date="2021-02" db="EMBL/GenBank/DDBJ databases">
        <title>First Annotated Genome of the Yellow-green Alga Tribonema minus.</title>
        <authorList>
            <person name="Mahan K.M."/>
        </authorList>
    </citation>
    <scope>NUCLEOTIDE SEQUENCE</scope>
    <source>
        <strain evidence="3">UTEX B ZZ1240</strain>
    </source>
</reference>
<dbReference type="PANTHER" id="PTHR15241">
    <property type="entry name" value="TRANSFORMER-2-RELATED"/>
    <property type="match status" value="1"/>
</dbReference>
<dbReference type="PROSITE" id="PS50102">
    <property type="entry name" value="RRM"/>
    <property type="match status" value="1"/>
</dbReference>
<sequence length="92" mass="10113">MVLLGKSAAALNRDNKPVSQEESNLFVGDLARGLSEKELQAAFAQFGRVVTVNIKRDKNTGKNLGYGFVRMGMHEEAVIAKDSMHRYVIGNC</sequence>
<keyword evidence="4" id="KW-1185">Reference proteome</keyword>
<evidence type="ECO:0000256" key="1">
    <source>
        <dbReference type="PROSITE-ProRule" id="PRU00176"/>
    </source>
</evidence>
<dbReference type="SMART" id="SM00360">
    <property type="entry name" value="RRM"/>
    <property type="match status" value="1"/>
</dbReference>
<accession>A0A835ZEG8</accession>
<dbReference type="Gene3D" id="3.30.70.330">
    <property type="match status" value="1"/>
</dbReference>
<dbReference type="PANTHER" id="PTHR15241:SF304">
    <property type="entry name" value="RRM DOMAIN-CONTAINING PROTEIN"/>
    <property type="match status" value="1"/>
</dbReference>
<organism evidence="3 4">
    <name type="scientific">Tribonema minus</name>
    <dbReference type="NCBI Taxonomy" id="303371"/>
    <lineage>
        <taxon>Eukaryota</taxon>
        <taxon>Sar</taxon>
        <taxon>Stramenopiles</taxon>
        <taxon>Ochrophyta</taxon>
        <taxon>PX clade</taxon>
        <taxon>Xanthophyceae</taxon>
        <taxon>Tribonematales</taxon>
        <taxon>Tribonemataceae</taxon>
        <taxon>Tribonema</taxon>
    </lineage>
</organism>
<dbReference type="EMBL" id="JAFCMP010000009">
    <property type="protein sequence ID" value="KAG5192210.1"/>
    <property type="molecule type" value="Genomic_DNA"/>
</dbReference>
<gene>
    <name evidence="3" type="ORF">JKP88DRAFT_293888</name>
</gene>
<feature type="domain" description="RRM" evidence="2">
    <location>
        <begin position="23"/>
        <end position="92"/>
    </location>
</feature>
<dbReference type="InterPro" id="IPR035979">
    <property type="entry name" value="RBD_domain_sf"/>
</dbReference>
<dbReference type="AlphaFoldDB" id="A0A835ZEG8"/>
<evidence type="ECO:0000313" key="4">
    <source>
        <dbReference type="Proteomes" id="UP000664859"/>
    </source>
</evidence>
<protein>
    <recommendedName>
        <fullName evidence="2">RRM domain-containing protein</fullName>
    </recommendedName>
</protein>
<dbReference type="InterPro" id="IPR000504">
    <property type="entry name" value="RRM_dom"/>
</dbReference>
<dbReference type="InterPro" id="IPR012677">
    <property type="entry name" value="Nucleotide-bd_a/b_plait_sf"/>
</dbReference>
<dbReference type="SUPFAM" id="SSF54928">
    <property type="entry name" value="RNA-binding domain, RBD"/>
    <property type="match status" value="1"/>
</dbReference>
<proteinExistence type="predicted"/>
<evidence type="ECO:0000259" key="2">
    <source>
        <dbReference type="PROSITE" id="PS50102"/>
    </source>
</evidence>
<comment type="caution">
    <text evidence="3">The sequence shown here is derived from an EMBL/GenBank/DDBJ whole genome shotgun (WGS) entry which is preliminary data.</text>
</comment>
<evidence type="ECO:0000313" key="3">
    <source>
        <dbReference type="EMBL" id="KAG5192210.1"/>
    </source>
</evidence>
<keyword evidence="1" id="KW-0694">RNA-binding</keyword>